<accession>A0AAW1RXN9</accession>
<dbReference type="NCBIfam" id="TIGR01030">
    <property type="entry name" value="rpmH_bact"/>
    <property type="match status" value="1"/>
</dbReference>
<evidence type="ECO:0000256" key="2">
    <source>
        <dbReference type="ARBA" id="ARBA00022980"/>
    </source>
</evidence>
<dbReference type="Pfam" id="PF00468">
    <property type="entry name" value="Ribosomal_L34"/>
    <property type="match status" value="1"/>
</dbReference>
<keyword evidence="7" id="KW-1185">Reference proteome</keyword>
<evidence type="ECO:0000313" key="6">
    <source>
        <dbReference type="EMBL" id="KAK9838415.1"/>
    </source>
</evidence>
<evidence type="ECO:0000313" key="7">
    <source>
        <dbReference type="Proteomes" id="UP001485043"/>
    </source>
</evidence>
<keyword evidence="2" id="KW-0689">Ribosomal protein</keyword>
<dbReference type="PANTHER" id="PTHR14503">
    <property type="entry name" value="MITOCHONDRIAL RIBOSOMAL PROTEIN 34 FAMILY MEMBER"/>
    <property type="match status" value="1"/>
</dbReference>
<dbReference type="GO" id="GO:0005840">
    <property type="term" value="C:ribosome"/>
    <property type="evidence" value="ECO:0007669"/>
    <property type="project" value="UniProtKB-KW"/>
</dbReference>
<evidence type="ECO:0000256" key="3">
    <source>
        <dbReference type="ARBA" id="ARBA00023274"/>
    </source>
</evidence>
<evidence type="ECO:0000256" key="1">
    <source>
        <dbReference type="ARBA" id="ARBA00010111"/>
    </source>
</evidence>
<dbReference type="PANTHER" id="PTHR14503:SF4">
    <property type="entry name" value="LARGE RIBOSOMAL SUBUNIT PROTEIN BL34M"/>
    <property type="match status" value="1"/>
</dbReference>
<dbReference type="GO" id="GO:0006412">
    <property type="term" value="P:translation"/>
    <property type="evidence" value="ECO:0007669"/>
    <property type="project" value="InterPro"/>
</dbReference>
<keyword evidence="3" id="KW-0687">Ribonucleoprotein</keyword>
<gene>
    <name evidence="6" type="ORF">WJX84_012374</name>
</gene>
<dbReference type="AlphaFoldDB" id="A0AAW1RXN9"/>
<protein>
    <recommendedName>
        <fullName evidence="4">Large ribosomal subunit protein bL34m</fullName>
    </recommendedName>
</protein>
<comment type="caution">
    <text evidence="6">The sequence shown here is derived from an EMBL/GenBank/DDBJ whole genome shotgun (WGS) entry which is preliminary data.</text>
</comment>
<evidence type="ECO:0000256" key="4">
    <source>
        <dbReference type="ARBA" id="ARBA00035274"/>
    </source>
</evidence>
<dbReference type="InterPro" id="IPR000271">
    <property type="entry name" value="Ribosomal_bL34"/>
</dbReference>
<evidence type="ECO:0000256" key="5">
    <source>
        <dbReference type="SAM" id="MobiDB-lite"/>
    </source>
</evidence>
<dbReference type="FunFam" id="1.10.287.3980:FF:000001">
    <property type="entry name" value="Mitochondrial ribosomal protein L34"/>
    <property type="match status" value="1"/>
</dbReference>
<dbReference type="InterPro" id="IPR020939">
    <property type="entry name" value="Ribosomal_bL34_CS"/>
</dbReference>
<dbReference type="HAMAP" id="MF_00391">
    <property type="entry name" value="Ribosomal_bL34"/>
    <property type="match status" value="1"/>
</dbReference>
<dbReference type="GO" id="GO:0003735">
    <property type="term" value="F:structural constituent of ribosome"/>
    <property type="evidence" value="ECO:0007669"/>
    <property type="project" value="InterPro"/>
</dbReference>
<reference evidence="6 7" key="1">
    <citation type="journal article" date="2024" name="Nat. Commun.">
        <title>Phylogenomics reveals the evolutionary origins of lichenization in chlorophyte algae.</title>
        <authorList>
            <person name="Puginier C."/>
            <person name="Libourel C."/>
            <person name="Otte J."/>
            <person name="Skaloud P."/>
            <person name="Haon M."/>
            <person name="Grisel S."/>
            <person name="Petersen M."/>
            <person name="Berrin J.G."/>
            <person name="Delaux P.M."/>
            <person name="Dal Grande F."/>
            <person name="Keller J."/>
        </authorList>
    </citation>
    <scope>NUCLEOTIDE SEQUENCE [LARGE SCALE GENOMIC DNA]</scope>
    <source>
        <strain evidence="6 7">SAG 2523</strain>
    </source>
</reference>
<proteinExistence type="inferred from homology"/>
<dbReference type="Gene3D" id="1.10.287.3980">
    <property type="match status" value="1"/>
</dbReference>
<feature type="region of interest" description="Disordered" evidence="5">
    <location>
        <begin position="148"/>
        <end position="167"/>
    </location>
</feature>
<dbReference type="GO" id="GO:1990904">
    <property type="term" value="C:ribonucleoprotein complex"/>
    <property type="evidence" value="ECO:0007669"/>
    <property type="project" value="UniProtKB-KW"/>
</dbReference>
<dbReference type="PROSITE" id="PS00784">
    <property type="entry name" value="RIBOSOMAL_L34"/>
    <property type="match status" value="1"/>
</dbReference>
<feature type="compositionally biased region" description="Basic residues" evidence="5">
    <location>
        <begin position="149"/>
        <end position="167"/>
    </location>
</feature>
<feature type="region of interest" description="Disordered" evidence="5">
    <location>
        <begin position="1"/>
        <end position="42"/>
    </location>
</feature>
<dbReference type="EMBL" id="JALJOV010001907">
    <property type="protein sequence ID" value="KAK9838415.1"/>
    <property type="molecule type" value="Genomic_DNA"/>
</dbReference>
<sequence>MRALARALRGLSGRNKQSPAALATAAPSGGPADQPTGTLSPSGLDHSEEICMACMRQRCTCNNPWTAAEGVNWPSSPLFWGVPQMCTTSGMQVPELEPCSPSEMGPEVTVGEELPAQSGLSCTTKRTYQPSNIVRKRRHGFLVRMSTKGGRRVVAARKRKGRHSLTA</sequence>
<comment type="similarity">
    <text evidence="1">Belongs to the bacterial ribosomal protein bL34 family.</text>
</comment>
<name>A0AAW1RXN9_9CHLO</name>
<organism evidence="6 7">
    <name type="scientific">Apatococcus fuscideae</name>
    <dbReference type="NCBI Taxonomy" id="2026836"/>
    <lineage>
        <taxon>Eukaryota</taxon>
        <taxon>Viridiplantae</taxon>
        <taxon>Chlorophyta</taxon>
        <taxon>core chlorophytes</taxon>
        <taxon>Trebouxiophyceae</taxon>
        <taxon>Chlorellales</taxon>
        <taxon>Chlorellaceae</taxon>
        <taxon>Apatococcus</taxon>
    </lineage>
</organism>
<dbReference type="Proteomes" id="UP001485043">
    <property type="component" value="Unassembled WGS sequence"/>
</dbReference>